<dbReference type="NCBIfam" id="TIGR02241">
    <property type="entry name" value="conserved hypothetical phage tail region protein"/>
    <property type="match status" value="1"/>
</dbReference>
<name>A0A5B8UYD2_9SPHI</name>
<organism evidence="1 2">
    <name type="scientific">Mucilaginibacter ginsenosidivorans</name>
    <dbReference type="NCBI Taxonomy" id="398053"/>
    <lineage>
        <taxon>Bacteria</taxon>
        <taxon>Pseudomonadati</taxon>
        <taxon>Bacteroidota</taxon>
        <taxon>Sphingobacteriia</taxon>
        <taxon>Sphingobacteriales</taxon>
        <taxon>Sphingobacteriaceae</taxon>
        <taxon>Mucilaginibacter</taxon>
    </lineage>
</organism>
<sequence length="177" mass="19645">MALLDAVKYPSVGFHFVVRFEGIGSGVSIGPVSVSTADIDTRWTEVNGLAAEITTEELIEGGENRFVHKLPQRAKYPNLVLKRGYFSSLPSPLITWANDAIANFDIKPCQVQVILLNDMHMPAQIWSFKNAYPVKLTMGDFKAIDSGFLIESMELAYQFFKRESLLDKLTSAVGISL</sequence>
<dbReference type="GO" id="GO:0005198">
    <property type="term" value="F:structural molecule activity"/>
    <property type="evidence" value="ECO:0007669"/>
    <property type="project" value="InterPro"/>
</dbReference>
<evidence type="ECO:0000313" key="2">
    <source>
        <dbReference type="Proteomes" id="UP000321479"/>
    </source>
</evidence>
<accession>A0A5B8UYD2</accession>
<dbReference type="InterPro" id="IPR010667">
    <property type="entry name" value="Phage_T4_Gp19"/>
</dbReference>
<protein>
    <submittedName>
        <fullName evidence="1">Phage tail protein</fullName>
    </submittedName>
</protein>
<proteinExistence type="predicted"/>
<dbReference type="InterPro" id="IPR011747">
    <property type="entry name" value="CHP02241"/>
</dbReference>
<dbReference type="PANTHER" id="PTHR38009">
    <property type="entry name" value="CONSERVED HYPOTHETICAL PHAGE TAIL PROTEIN"/>
    <property type="match status" value="1"/>
</dbReference>
<dbReference type="RefSeq" id="WP_147032289.1">
    <property type="nucleotide sequence ID" value="NZ_CP042436.1"/>
</dbReference>
<dbReference type="PANTHER" id="PTHR38009:SF1">
    <property type="entry name" value="CONSERVED HYPOTHETICAL PHAGE TAIL PROTEIN"/>
    <property type="match status" value="1"/>
</dbReference>
<dbReference type="AlphaFoldDB" id="A0A5B8UYD2"/>
<reference evidence="1 2" key="1">
    <citation type="journal article" date="2017" name="Curr. Microbiol.">
        <title>Mucilaginibacter ginsenosidivorans sp. nov., Isolated from Soil of Ginseng Field.</title>
        <authorList>
            <person name="Kim M.M."/>
            <person name="Siddiqi M.Z."/>
            <person name="Im W.T."/>
        </authorList>
    </citation>
    <scope>NUCLEOTIDE SEQUENCE [LARGE SCALE GENOMIC DNA]</scope>
    <source>
        <strain evidence="1 2">Gsoil 3017</strain>
    </source>
</reference>
<dbReference type="KEGG" id="mgin:FRZ54_14415"/>
<dbReference type="OrthoDB" id="9799891at2"/>
<evidence type="ECO:0000313" key="1">
    <source>
        <dbReference type="EMBL" id="QEC63715.1"/>
    </source>
</evidence>
<dbReference type="Proteomes" id="UP000321479">
    <property type="component" value="Chromosome"/>
</dbReference>
<gene>
    <name evidence="1" type="ORF">FRZ54_14415</name>
</gene>
<keyword evidence="2" id="KW-1185">Reference proteome</keyword>
<dbReference type="EMBL" id="CP042436">
    <property type="protein sequence ID" value="QEC63715.1"/>
    <property type="molecule type" value="Genomic_DNA"/>
</dbReference>
<dbReference type="Pfam" id="PF06841">
    <property type="entry name" value="Phage_T4_gp19"/>
    <property type="match status" value="1"/>
</dbReference>